<dbReference type="EMBL" id="BAAAJX010000001">
    <property type="protein sequence ID" value="GAA1491679.1"/>
    <property type="molecule type" value="Genomic_DNA"/>
</dbReference>
<sequence length="176" mass="18333">MHASRNSAPRTTIPDTTAEFNAFGGALIQRVPDGPYETAGYAWEGGGRAGGITTGTTLYYDARHTDGIARHSTTDSETADLITTLHDALANAGDGAPEHTRQDVAAAVAAATWAEGTIVIDATPLAARNTHILGREVLTAVRHGHTIIAIGDPAFVAGPYETITALPAVGLGQRHW</sequence>
<dbReference type="Proteomes" id="UP001501742">
    <property type="component" value="Unassembled WGS sequence"/>
</dbReference>
<organism evidence="1 2">
    <name type="scientific">Curtobacterium herbarum</name>
    <dbReference type="NCBI Taxonomy" id="150122"/>
    <lineage>
        <taxon>Bacteria</taxon>
        <taxon>Bacillati</taxon>
        <taxon>Actinomycetota</taxon>
        <taxon>Actinomycetes</taxon>
        <taxon>Micrococcales</taxon>
        <taxon>Microbacteriaceae</taxon>
        <taxon>Curtobacterium</taxon>
    </lineage>
</organism>
<dbReference type="RefSeq" id="WP_204608519.1">
    <property type="nucleotide sequence ID" value="NZ_BAAAJX010000001.1"/>
</dbReference>
<gene>
    <name evidence="1" type="ORF">GCM10009627_00250</name>
</gene>
<keyword evidence="2" id="KW-1185">Reference proteome</keyword>
<comment type="caution">
    <text evidence="1">The sequence shown here is derived from an EMBL/GenBank/DDBJ whole genome shotgun (WGS) entry which is preliminary data.</text>
</comment>
<evidence type="ECO:0000313" key="2">
    <source>
        <dbReference type="Proteomes" id="UP001501742"/>
    </source>
</evidence>
<accession>A0ABP4JZD7</accession>
<protein>
    <submittedName>
        <fullName evidence="1">Uncharacterized protein</fullName>
    </submittedName>
</protein>
<reference evidence="2" key="1">
    <citation type="journal article" date="2019" name="Int. J. Syst. Evol. Microbiol.">
        <title>The Global Catalogue of Microorganisms (GCM) 10K type strain sequencing project: providing services to taxonomists for standard genome sequencing and annotation.</title>
        <authorList>
            <consortium name="The Broad Institute Genomics Platform"/>
            <consortium name="The Broad Institute Genome Sequencing Center for Infectious Disease"/>
            <person name="Wu L."/>
            <person name="Ma J."/>
        </authorList>
    </citation>
    <scope>NUCLEOTIDE SEQUENCE [LARGE SCALE GENOMIC DNA]</scope>
    <source>
        <strain evidence="2">JCM 12140</strain>
    </source>
</reference>
<name>A0ABP4JZD7_9MICO</name>
<proteinExistence type="predicted"/>
<evidence type="ECO:0000313" key="1">
    <source>
        <dbReference type="EMBL" id="GAA1491679.1"/>
    </source>
</evidence>